<evidence type="ECO:0000313" key="5">
    <source>
        <dbReference type="Proteomes" id="UP000235739"/>
    </source>
</evidence>
<evidence type="ECO:0000313" key="3">
    <source>
        <dbReference type="EMBL" id="PMQ21524.1"/>
    </source>
</evidence>
<dbReference type="PROSITE" id="PS50968">
    <property type="entry name" value="BIOTINYL_LIPOYL"/>
    <property type="match status" value="1"/>
</dbReference>
<dbReference type="SUPFAM" id="SSF51230">
    <property type="entry name" value="Single hybrid motif"/>
    <property type="match status" value="1"/>
</dbReference>
<dbReference type="InterPro" id="IPR011053">
    <property type="entry name" value="Single_hybrid_motif"/>
</dbReference>
<dbReference type="EMBL" id="PNQX01000001">
    <property type="protein sequence ID" value="PMQ21524.1"/>
    <property type="molecule type" value="Genomic_DNA"/>
</dbReference>
<dbReference type="Proteomes" id="UP000235739">
    <property type="component" value="Unassembled WGS sequence"/>
</dbReference>
<dbReference type="PROSITE" id="PS00189">
    <property type="entry name" value="LIPOYL"/>
    <property type="match status" value="1"/>
</dbReference>
<dbReference type="CDD" id="cd06849">
    <property type="entry name" value="lipoyl_domain"/>
    <property type="match status" value="1"/>
</dbReference>
<gene>
    <name evidence="3" type="ORF">CIK84_08275</name>
    <name evidence="4" type="ORF">EXY26_14485</name>
</gene>
<sequence length="77" mass="7923">MSQVLFPVLSEKDPDAEGTVATWFVDSGATVAEGELIAEVAVDKIDMEINAPAAGVLTHLVEEGAVVIQNSAIASIA</sequence>
<name>A0A2N7S5V9_9MICC</name>
<dbReference type="InterPro" id="IPR000089">
    <property type="entry name" value="Biotin_lipoyl"/>
</dbReference>
<evidence type="ECO:0000313" key="6">
    <source>
        <dbReference type="Proteomes" id="UP000297638"/>
    </source>
</evidence>
<protein>
    <submittedName>
        <fullName evidence="3">Biotin attachment protein</fullName>
    </submittedName>
</protein>
<feature type="domain" description="Lipoyl-binding" evidence="2">
    <location>
        <begin position="8"/>
        <end position="77"/>
    </location>
</feature>
<dbReference type="AlphaFoldDB" id="A0A2N7S5V9"/>
<reference evidence="4 6" key="2">
    <citation type="submission" date="2019-03" db="EMBL/GenBank/DDBJ databases">
        <title>Glutamicibacter sp. LJH19 genome.</title>
        <authorList>
            <person name="Sinai Borker S."/>
            <person name="Kumar R."/>
        </authorList>
    </citation>
    <scope>NUCLEOTIDE SEQUENCE [LARGE SCALE GENOMIC DNA]</scope>
    <source>
        <strain evidence="4 6">LJH19</strain>
    </source>
</reference>
<dbReference type="OMA" id="VVATWFV"/>
<keyword evidence="1" id="KW-0450">Lipoyl</keyword>
<dbReference type="RefSeq" id="WP_013348412.1">
    <property type="nucleotide sequence ID" value="NZ_JABUYH010000059.1"/>
</dbReference>
<proteinExistence type="predicted"/>
<dbReference type="Gene3D" id="2.40.50.100">
    <property type="match status" value="1"/>
</dbReference>
<comment type="caution">
    <text evidence="3">The sequence shown here is derived from an EMBL/GenBank/DDBJ whole genome shotgun (WGS) entry which is preliminary data.</text>
</comment>
<dbReference type="Pfam" id="PF00364">
    <property type="entry name" value="Biotin_lipoyl"/>
    <property type="match status" value="1"/>
</dbReference>
<reference evidence="3 5" key="1">
    <citation type="journal article" date="2017" name="Elife">
        <title>Extensive horizontal gene transfer in cheese-associated bacteria.</title>
        <authorList>
            <person name="Bonham K.S."/>
            <person name="Wolfe B.E."/>
            <person name="Dutton R.J."/>
        </authorList>
    </citation>
    <scope>NUCLEOTIDE SEQUENCE [LARGE SCALE GENOMIC DNA]</scope>
    <source>
        <strain evidence="3 5">JB182</strain>
    </source>
</reference>
<evidence type="ECO:0000313" key="4">
    <source>
        <dbReference type="EMBL" id="TFH55151.1"/>
    </source>
</evidence>
<dbReference type="EMBL" id="SPDS01000002">
    <property type="protein sequence ID" value="TFH55151.1"/>
    <property type="molecule type" value="Genomic_DNA"/>
</dbReference>
<dbReference type="Proteomes" id="UP000297638">
    <property type="component" value="Unassembled WGS sequence"/>
</dbReference>
<dbReference type="GeneID" id="303184653"/>
<evidence type="ECO:0000256" key="1">
    <source>
        <dbReference type="ARBA" id="ARBA00022823"/>
    </source>
</evidence>
<organism evidence="3 5">
    <name type="scientific">Glutamicibacter arilaitensis</name>
    <dbReference type="NCBI Taxonomy" id="256701"/>
    <lineage>
        <taxon>Bacteria</taxon>
        <taxon>Bacillati</taxon>
        <taxon>Actinomycetota</taxon>
        <taxon>Actinomycetes</taxon>
        <taxon>Micrococcales</taxon>
        <taxon>Micrococcaceae</taxon>
        <taxon>Glutamicibacter</taxon>
    </lineage>
</organism>
<accession>A0A2N7S5V9</accession>
<dbReference type="InterPro" id="IPR003016">
    <property type="entry name" value="2-oxoA_DH_lipoyl-BS"/>
</dbReference>
<evidence type="ECO:0000259" key="2">
    <source>
        <dbReference type="PROSITE" id="PS50968"/>
    </source>
</evidence>